<dbReference type="RefSeq" id="WP_016824976.1">
    <property type="nucleotide sequence ID" value="NZ_CP023700.1"/>
</dbReference>
<organism evidence="1 2">
    <name type="scientific">Streptomyces viridosporus T7A</name>
    <dbReference type="NCBI Taxonomy" id="665577"/>
    <lineage>
        <taxon>Bacteria</taxon>
        <taxon>Bacillati</taxon>
        <taxon>Actinomycetota</taxon>
        <taxon>Actinomycetes</taxon>
        <taxon>Kitasatosporales</taxon>
        <taxon>Streptomycetaceae</taxon>
        <taxon>Streptomyces</taxon>
    </lineage>
</organism>
<sequence>MAPLADTWLVEPASVSLNSVFLDALRELAEEQSVRRQALLKAGVRFTATGTLDAVLASYTRLAAERVRQRVVDVAEVAGPRSVVLLHEAGLVTRYGEAGGRELRAGLQQAARHPADVPHGLWLLPAEDPRATPTPDGRTVEVVNRASEWEVLGGPFLKVLRSAPARP</sequence>
<protein>
    <submittedName>
        <fullName evidence="1">Uncharacterized protein</fullName>
    </submittedName>
</protein>
<dbReference type="EMBL" id="CP023700">
    <property type="protein sequence ID" value="QEU87304.1"/>
    <property type="molecule type" value="Genomic_DNA"/>
</dbReference>
<name>A0ABX6AJY7_STRVD</name>
<evidence type="ECO:0000313" key="2">
    <source>
        <dbReference type="Proteomes" id="UP000327143"/>
    </source>
</evidence>
<accession>A0ABX6AJY7</accession>
<gene>
    <name evidence="1" type="ORF">CP969_23480</name>
</gene>
<dbReference type="Proteomes" id="UP000327143">
    <property type="component" value="Chromosome"/>
</dbReference>
<reference evidence="1 2" key="1">
    <citation type="submission" date="2017-09" db="EMBL/GenBank/DDBJ databases">
        <authorList>
            <person name="Lee N."/>
            <person name="Cho B.-K."/>
        </authorList>
    </citation>
    <scope>NUCLEOTIDE SEQUENCE [LARGE SCALE GENOMIC DNA]</scope>
    <source>
        <strain evidence="1 2">ATCC 39115</strain>
    </source>
</reference>
<keyword evidence="2" id="KW-1185">Reference proteome</keyword>
<proteinExistence type="predicted"/>
<evidence type="ECO:0000313" key="1">
    <source>
        <dbReference type="EMBL" id="QEU87304.1"/>
    </source>
</evidence>